<organism evidence="1 2">
    <name type="scientific">Actinoallomurus oryzae</name>
    <dbReference type="NCBI Taxonomy" id="502180"/>
    <lineage>
        <taxon>Bacteria</taxon>
        <taxon>Bacillati</taxon>
        <taxon>Actinomycetota</taxon>
        <taxon>Actinomycetes</taxon>
        <taxon>Streptosporangiales</taxon>
        <taxon>Thermomonosporaceae</taxon>
        <taxon>Actinoallomurus</taxon>
    </lineage>
</organism>
<dbReference type="EMBL" id="BAABHF010000010">
    <property type="protein sequence ID" value="GAA4485526.1"/>
    <property type="molecule type" value="Genomic_DNA"/>
</dbReference>
<name>A0ABP8PEZ9_9ACTN</name>
<accession>A0ABP8PEZ9</accession>
<evidence type="ECO:0000313" key="1">
    <source>
        <dbReference type="EMBL" id="GAA4485526.1"/>
    </source>
</evidence>
<keyword evidence="2" id="KW-1185">Reference proteome</keyword>
<protein>
    <submittedName>
        <fullName evidence="1">Uncharacterized protein</fullName>
    </submittedName>
</protein>
<dbReference type="Proteomes" id="UP001500503">
    <property type="component" value="Unassembled WGS sequence"/>
</dbReference>
<gene>
    <name evidence="1" type="ORF">GCM10023191_010330</name>
</gene>
<proteinExistence type="predicted"/>
<reference evidence="2" key="1">
    <citation type="journal article" date="2019" name="Int. J. Syst. Evol. Microbiol.">
        <title>The Global Catalogue of Microorganisms (GCM) 10K type strain sequencing project: providing services to taxonomists for standard genome sequencing and annotation.</title>
        <authorList>
            <consortium name="The Broad Institute Genomics Platform"/>
            <consortium name="The Broad Institute Genome Sequencing Center for Infectious Disease"/>
            <person name="Wu L."/>
            <person name="Ma J."/>
        </authorList>
    </citation>
    <scope>NUCLEOTIDE SEQUENCE [LARGE SCALE GENOMIC DNA]</scope>
    <source>
        <strain evidence="2">JCM 17933</strain>
    </source>
</reference>
<comment type="caution">
    <text evidence="1">The sequence shown here is derived from an EMBL/GenBank/DDBJ whole genome shotgun (WGS) entry which is preliminary data.</text>
</comment>
<sequence>MWIVDLISVSALVSLLSKIFNSTTEKAGEQLWQSLASIVRRLFGRNTASVEAVKRLGERPGDPDAIHALAQALVDDSSRDPRAAAQLRHWVAAAEQTIAASGDVSNSMSGEVHGNVLQARDIHGNVTF</sequence>
<evidence type="ECO:0000313" key="2">
    <source>
        <dbReference type="Proteomes" id="UP001500503"/>
    </source>
</evidence>